<dbReference type="InterPro" id="IPR029069">
    <property type="entry name" value="HotDog_dom_sf"/>
</dbReference>
<keyword evidence="2 4" id="KW-0378">Hydrolase</keyword>
<sequence length="141" mass="15247">MDRQTDDVTSSPAFDASFAVVAPLRDSMAMTFDRMDGDGIDASWSVGPDTHQPYGIVHGGVHAMVVEGLCSMAAALWLGDDGRVVGVSNTTDFYRAVTEGRLTSVTRPVHRGRSQQVWTVDTTDADGRLVAHGQVRLQNLR</sequence>
<dbReference type="PANTHER" id="PTHR43240:SF5">
    <property type="entry name" value="1,4-DIHYDROXY-2-NAPHTHOYL-COA THIOESTERASE 1"/>
    <property type="match status" value="1"/>
</dbReference>
<evidence type="ECO:0000259" key="3">
    <source>
        <dbReference type="Pfam" id="PF03061"/>
    </source>
</evidence>
<organism evidence="4 5">
    <name type="scientific">Nocardioides aestuarii</name>
    <dbReference type="NCBI Taxonomy" id="252231"/>
    <lineage>
        <taxon>Bacteria</taxon>
        <taxon>Bacillati</taxon>
        <taxon>Actinomycetota</taxon>
        <taxon>Actinomycetes</taxon>
        <taxon>Propionibacteriales</taxon>
        <taxon>Nocardioidaceae</taxon>
        <taxon>Nocardioides</taxon>
    </lineage>
</organism>
<evidence type="ECO:0000256" key="2">
    <source>
        <dbReference type="ARBA" id="ARBA00022801"/>
    </source>
</evidence>
<dbReference type="EMBL" id="JBHUGD010000001">
    <property type="protein sequence ID" value="MFD1945865.1"/>
    <property type="molecule type" value="Genomic_DNA"/>
</dbReference>
<dbReference type="SUPFAM" id="SSF54637">
    <property type="entry name" value="Thioesterase/thiol ester dehydrase-isomerase"/>
    <property type="match status" value="1"/>
</dbReference>
<dbReference type="RefSeq" id="WP_343915224.1">
    <property type="nucleotide sequence ID" value="NZ_BAAAJT010000002.1"/>
</dbReference>
<dbReference type="Gene3D" id="3.10.129.10">
    <property type="entry name" value="Hotdog Thioesterase"/>
    <property type="match status" value="1"/>
</dbReference>
<keyword evidence="5" id="KW-1185">Reference proteome</keyword>
<dbReference type="NCBIfam" id="TIGR00369">
    <property type="entry name" value="unchar_dom_1"/>
    <property type="match status" value="1"/>
</dbReference>
<comment type="similarity">
    <text evidence="1">Belongs to the thioesterase PaaI family.</text>
</comment>
<dbReference type="GO" id="GO:0016787">
    <property type="term" value="F:hydrolase activity"/>
    <property type="evidence" value="ECO:0007669"/>
    <property type="project" value="UniProtKB-KW"/>
</dbReference>
<dbReference type="CDD" id="cd03443">
    <property type="entry name" value="PaaI_thioesterase"/>
    <property type="match status" value="1"/>
</dbReference>
<dbReference type="InterPro" id="IPR003736">
    <property type="entry name" value="PAAI_dom"/>
</dbReference>
<dbReference type="InterPro" id="IPR006683">
    <property type="entry name" value="Thioestr_dom"/>
</dbReference>
<gene>
    <name evidence="4" type="ORF">ACFSDE_03600</name>
</gene>
<comment type="caution">
    <text evidence="4">The sequence shown here is derived from an EMBL/GenBank/DDBJ whole genome shotgun (WGS) entry which is preliminary data.</text>
</comment>
<dbReference type="EC" id="3.1.2.-" evidence="4"/>
<proteinExistence type="inferred from homology"/>
<accession>A0ABW4TIT5</accession>
<name>A0ABW4TIT5_9ACTN</name>
<evidence type="ECO:0000256" key="1">
    <source>
        <dbReference type="ARBA" id="ARBA00008324"/>
    </source>
</evidence>
<reference evidence="5" key="1">
    <citation type="journal article" date="2019" name="Int. J. Syst. Evol. Microbiol.">
        <title>The Global Catalogue of Microorganisms (GCM) 10K type strain sequencing project: providing services to taxonomists for standard genome sequencing and annotation.</title>
        <authorList>
            <consortium name="The Broad Institute Genomics Platform"/>
            <consortium name="The Broad Institute Genome Sequencing Center for Infectious Disease"/>
            <person name="Wu L."/>
            <person name="Ma J."/>
        </authorList>
    </citation>
    <scope>NUCLEOTIDE SEQUENCE [LARGE SCALE GENOMIC DNA]</scope>
    <source>
        <strain evidence="5">CGMCC 1.12477</strain>
    </source>
</reference>
<evidence type="ECO:0000313" key="5">
    <source>
        <dbReference type="Proteomes" id="UP001597351"/>
    </source>
</evidence>
<protein>
    <submittedName>
        <fullName evidence="4">PaaI family thioesterase</fullName>
        <ecNumber evidence="4">3.1.2.-</ecNumber>
    </submittedName>
</protein>
<dbReference type="Pfam" id="PF03061">
    <property type="entry name" value="4HBT"/>
    <property type="match status" value="1"/>
</dbReference>
<dbReference type="PANTHER" id="PTHR43240">
    <property type="entry name" value="1,4-DIHYDROXY-2-NAPHTHOYL-COA THIOESTERASE 1"/>
    <property type="match status" value="1"/>
</dbReference>
<dbReference type="Proteomes" id="UP001597351">
    <property type="component" value="Unassembled WGS sequence"/>
</dbReference>
<feature type="domain" description="Thioesterase" evidence="3">
    <location>
        <begin position="54"/>
        <end position="131"/>
    </location>
</feature>
<evidence type="ECO:0000313" key="4">
    <source>
        <dbReference type="EMBL" id="MFD1945865.1"/>
    </source>
</evidence>